<geneLocation type="plasmid" evidence="3 4">
    <name>unnamed4</name>
</geneLocation>
<reference evidence="2" key="1">
    <citation type="journal article" date="2014" name="Int. J. Syst. Evol. Microbiol.">
        <title>Complete genome sequence of Corynebacterium casei LMG S-19264T (=DSM 44701T), isolated from a smear-ripened cheese.</title>
        <authorList>
            <consortium name="US DOE Joint Genome Institute (JGI-PGF)"/>
            <person name="Walter F."/>
            <person name="Albersmeier A."/>
            <person name="Kalinowski J."/>
            <person name="Ruckert C."/>
        </authorList>
    </citation>
    <scope>NUCLEOTIDE SEQUENCE</scope>
    <source>
        <strain evidence="2">JCM 12289</strain>
    </source>
</reference>
<dbReference type="InterPro" id="IPR055684">
    <property type="entry name" value="DUF7260"/>
</dbReference>
<sequence>MTTRFVPTKTRSATEVVKSDREWTTDERDAFASFTDRITDLNAVAVDPPTDEFQQPSTQLLVPSAHPSNAATSLEEVCDIYRETVMAVDHYTDIYDDTLEESLAQEFGSAVATIVLTSDQLTPQLRDRLVACSQQARESRHLLLQGLKSEYSALETANEKLTRLGSDLDGIVGTCSFENWTDRELAGANERLRSRKHECKQLLTDRQATLSEQRVPSTHRTDHEFNEYLYGSLSVTYPVVSDTTSLIGTLRTAHQSVDRARIGRGLSPDEESATASRGKCDTLLHVQNQIARRNDRA</sequence>
<evidence type="ECO:0000313" key="3">
    <source>
        <dbReference type="EMBL" id="UOO97442.1"/>
    </source>
</evidence>
<protein>
    <recommendedName>
        <fullName evidence="1">DUF7260 domain-containing protein</fullName>
    </recommendedName>
</protein>
<keyword evidence="4" id="KW-1185">Reference proteome</keyword>
<name>A0AAV3SJ53_HALDO</name>
<dbReference type="EMBL" id="BAAADN010000038">
    <property type="protein sequence ID" value="GAA0466916.1"/>
    <property type="molecule type" value="Genomic_DNA"/>
</dbReference>
<dbReference type="Proteomes" id="UP001500962">
    <property type="component" value="Unassembled WGS sequence"/>
</dbReference>
<dbReference type="Pfam" id="PF23921">
    <property type="entry name" value="DUF7260"/>
    <property type="match status" value="1"/>
</dbReference>
<dbReference type="KEGG" id="hdo:MUK72_18395"/>
<reference evidence="2" key="3">
    <citation type="submission" date="2023-12" db="EMBL/GenBank/DDBJ databases">
        <authorList>
            <person name="Sun Q."/>
            <person name="Inoue M."/>
        </authorList>
    </citation>
    <scope>NUCLEOTIDE SEQUENCE</scope>
    <source>
        <strain evidence="2">JCM 12289</strain>
    </source>
</reference>
<gene>
    <name evidence="2" type="ORF">GCM10008985_24850</name>
    <name evidence="3" type="ORF">MUK72_18395</name>
</gene>
<proteinExistence type="predicted"/>
<evidence type="ECO:0000313" key="4">
    <source>
        <dbReference type="Proteomes" id="UP000830542"/>
    </source>
</evidence>
<evidence type="ECO:0000313" key="2">
    <source>
        <dbReference type="EMBL" id="GAA0466916.1"/>
    </source>
</evidence>
<reference evidence="3" key="2">
    <citation type="submission" date="2022-04" db="EMBL/GenBank/DDBJ databases">
        <title>Sequencing and genomic assembly of Halococcus dombrowskii.</title>
        <authorList>
            <person name="Lim S.W."/>
            <person name="MacLea K.S."/>
        </authorList>
    </citation>
    <scope>NUCLEOTIDE SEQUENCE</scope>
    <source>
        <strain evidence="3">H4</strain>
        <plasmid evidence="3">unnamed4</plasmid>
    </source>
</reference>
<evidence type="ECO:0000259" key="1">
    <source>
        <dbReference type="Pfam" id="PF23921"/>
    </source>
</evidence>
<accession>A0AAV3SJ53</accession>
<dbReference type="RefSeq" id="WP_244707076.1">
    <property type="nucleotide sequence ID" value="NZ_BAAADN010000038.1"/>
</dbReference>
<dbReference type="AlphaFoldDB" id="A0AAV3SJ53"/>
<dbReference type="GeneID" id="71763861"/>
<dbReference type="EMBL" id="CP095009">
    <property type="protein sequence ID" value="UOO97442.1"/>
    <property type="molecule type" value="Genomic_DNA"/>
</dbReference>
<organism evidence="2 5">
    <name type="scientific">Halococcus dombrowskii</name>
    <dbReference type="NCBI Taxonomy" id="179637"/>
    <lineage>
        <taxon>Archaea</taxon>
        <taxon>Methanobacteriati</taxon>
        <taxon>Methanobacteriota</taxon>
        <taxon>Stenosarchaea group</taxon>
        <taxon>Halobacteria</taxon>
        <taxon>Halobacteriales</taxon>
        <taxon>Halococcaceae</taxon>
        <taxon>Halococcus</taxon>
    </lineage>
</organism>
<keyword evidence="3" id="KW-0614">Plasmid</keyword>
<feature type="domain" description="DUF7260" evidence="1">
    <location>
        <begin position="9"/>
        <end position="253"/>
    </location>
</feature>
<dbReference type="Proteomes" id="UP000830542">
    <property type="component" value="Plasmid unnamed4"/>
</dbReference>
<evidence type="ECO:0000313" key="5">
    <source>
        <dbReference type="Proteomes" id="UP001500962"/>
    </source>
</evidence>